<dbReference type="FunFam" id="3.90.175.10:FF:000005">
    <property type="entry name" value="Uncharacterized protein"/>
    <property type="match status" value="1"/>
</dbReference>
<reference evidence="3" key="2">
    <citation type="submission" date="2025-08" db="UniProtKB">
        <authorList>
            <consortium name="Ensembl"/>
        </authorList>
    </citation>
    <scope>IDENTIFICATION</scope>
</reference>
<dbReference type="Pfam" id="PF00644">
    <property type="entry name" value="PARP"/>
    <property type="match status" value="1"/>
</dbReference>
<evidence type="ECO:0000313" key="4">
    <source>
        <dbReference type="Proteomes" id="UP000018468"/>
    </source>
</evidence>
<organism evidence="3 4">
    <name type="scientific">Lepisosteus oculatus</name>
    <name type="common">Spotted gar</name>
    <dbReference type="NCBI Taxonomy" id="7918"/>
    <lineage>
        <taxon>Eukaryota</taxon>
        <taxon>Metazoa</taxon>
        <taxon>Chordata</taxon>
        <taxon>Craniata</taxon>
        <taxon>Vertebrata</taxon>
        <taxon>Euteleostomi</taxon>
        <taxon>Actinopterygii</taxon>
        <taxon>Neopterygii</taxon>
        <taxon>Holostei</taxon>
        <taxon>Semionotiformes</taxon>
        <taxon>Lepisosteidae</taxon>
        <taxon>Lepisosteus</taxon>
    </lineage>
</organism>
<dbReference type="GO" id="GO:0003950">
    <property type="term" value="F:NAD+ poly-ADP-ribosyltransferase activity"/>
    <property type="evidence" value="ECO:0007669"/>
    <property type="project" value="InterPro"/>
</dbReference>
<dbReference type="GeneTree" id="ENSGT00940000163496"/>
<keyword evidence="4" id="KW-1185">Reference proteome</keyword>
<dbReference type="PANTHER" id="PTHR36542">
    <property type="entry name" value="GIG2-LIKE PROTEIN DRED-RELATED"/>
    <property type="match status" value="1"/>
</dbReference>
<dbReference type="EMBL" id="AHAT01018460">
    <property type="status" value="NOT_ANNOTATED_CDS"/>
    <property type="molecule type" value="Genomic_DNA"/>
</dbReference>
<protein>
    <recommendedName>
        <fullName evidence="2">PARP catalytic domain-containing protein</fullName>
    </recommendedName>
</protein>
<dbReference type="FunCoup" id="W5MFE0">
    <property type="interactions" value="2"/>
</dbReference>
<dbReference type="InParanoid" id="W5MFE0"/>
<reference evidence="4" key="1">
    <citation type="submission" date="2011-12" db="EMBL/GenBank/DDBJ databases">
        <title>The Draft Genome of Lepisosteus oculatus.</title>
        <authorList>
            <consortium name="The Broad Institute Genome Assembly &amp; Analysis Group"/>
            <consortium name="Computational R&amp;D Group"/>
            <consortium name="and Sequencing Platform"/>
            <person name="Di Palma F."/>
            <person name="Alfoldi J."/>
            <person name="Johnson J."/>
            <person name="Berlin A."/>
            <person name="Gnerre S."/>
            <person name="Jaffe D."/>
            <person name="MacCallum I."/>
            <person name="Young S."/>
            <person name="Walker B.J."/>
            <person name="Lander E.S."/>
            <person name="Lindblad-Toh K."/>
        </authorList>
    </citation>
    <scope>NUCLEOTIDE SEQUENCE [LARGE SCALE GENOMIC DNA]</scope>
</reference>
<sequence>MALSFCGWESRLDGRRLKPGQAPKRGHGYTMYHGTHKSSARAIVTSGFRPSSGGTLGPGVYCSRDISKAMGYPGSCSPGDRVVLLLRVRVGRVKKIDGHGALLQTSWHQQGYDTAWLPPSPGRCEEDCVWDPGRLAVVGVAHCADPAVKSELETLIRRQGQGQGQCKTCGRHTEASHTVGKCWGCGESICPFMTKHVCR</sequence>
<feature type="domain" description="PARP catalytic" evidence="2">
    <location>
        <begin position="30"/>
        <end position="96"/>
    </location>
</feature>
<dbReference type="GO" id="GO:0005737">
    <property type="term" value="C:cytoplasm"/>
    <property type="evidence" value="ECO:0000318"/>
    <property type="project" value="GO_Central"/>
</dbReference>
<name>W5MFE0_LEPOC</name>
<evidence type="ECO:0000259" key="2">
    <source>
        <dbReference type="Pfam" id="PF00644"/>
    </source>
</evidence>
<dbReference type="Ensembl" id="ENSLOCT00000007107.1">
    <property type="protein sequence ID" value="ENSLOCP00000007099.1"/>
    <property type="gene ID" value="ENSLOCG00000005879.1"/>
</dbReference>
<dbReference type="InterPro" id="IPR012317">
    <property type="entry name" value="Poly(ADP-ribose)pol_cat_dom"/>
</dbReference>
<dbReference type="HOGENOM" id="CLU_1282864_0_0_1"/>
<dbReference type="EMBL" id="AHAT01018459">
    <property type="status" value="NOT_ANNOTATED_CDS"/>
    <property type="molecule type" value="Genomic_DNA"/>
</dbReference>
<dbReference type="Bgee" id="ENSLOCG00000005879">
    <property type="expression patterns" value="Expressed in intestine and 12 other cell types or tissues"/>
</dbReference>
<accession>W5MFE0</accession>
<evidence type="ECO:0000256" key="1">
    <source>
        <dbReference type="ARBA" id="ARBA00024347"/>
    </source>
</evidence>
<dbReference type="Gene3D" id="3.90.175.10">
    <property type="entry name" value="Diphtheria Toxin, domain 1"/>
    <property type="match status" value="1"/>
</dbReference>
<reference evidence="3" key="3">
    <citation type="submission" date="2025-09" db="UniProtKB">
        <authorList>
            <consortium name="Ensembl"/>
        </authorList>
    </citation>
    <scope>IDENTIFICATION</scope>
</reference>
<dbReference type="SUPFAM" id="SSF56399">
    <property type="entry name" value="ADP-ribosylation"/>
    <property type="match status" value="1"/>
</dbReference>
<dbReference type="Proteomes" id="UP000018468">
    <property type="component" value="Linkage group LG26"/>
</dbReference>
<dbReference type="eggNOG" id="ENOG502RY6T">
    <property type="taxonomic scope" value="Eukaryota"/>
</dbReference>
<dbReference type="OMA" id="DINKAMG"/>
<dbReference type="PANTHER" id="PTHR36542:SF8">
    <property type="entry name" value="GIG2-LIKE PROTEIN DREN"/>
    <property type="match status" value="1"/>
</dbReference>
<comment type="similarity">
    <text evidence="1">Belongs to the ARTD/PARP family.</text>
</comment>
<dbReference type="AlphaFoldDB" id="W5MFE0"/>
<proteinExistence type="inferred from homology"/>
<evidence type="ECO:0000313" key="3">
    <source>
        <dbReference type="Ensembl" id="ENSLOCP00000007099.1"/>
    </source>
</evidence>